<gene>
    <name evidence="1" type="ORF">QE399_002742</name>
</gene>
<dbReference type="SUPFAM" id="SSF50494">
    <property type="entry name" value="Trypsin-like serine proteases"/>
    <property type="match status" value="1"/>
</dbReference>
<proteinExistence type="predicted"/>
<dbReference type="Pfam" id="PF13365">
    <property type="entry name" value="Trypsin_2"/>
    <property type="match status" value="1"/>
</dbReference>
<keyword evidence="2" id="KW-1185">Reference proteome</keyword>
<dbReference type="Gene3D" id="2.40.10.120">
    <property type="match status" value="1"/>
</dbReference>
<dbReference type="InterPro" id="IPR009003">
    <property type="entry name" value="Peptidase_S1_PA"/>
</dbReference>
<dbReference type="Proteomes" id="UP001267710">
    <property type="component" value="Unassembled WGS sequence"/>
</dbReference>
<reference evidence="1 2" key="1">
    <citation type="submission" date="2023-08" db="EMBL/GenBank/DDBJ databases">
        <title>Functional and genomic diversity of the sorghum phyllosphere microbiome.</title>
        <authorList>
            <person name="Shade A."/>
        </authorList>
    </citation>
    <scope>NUCLEOTIDE SEQUENCE [LARGE SCALE GENOMIC DNA]</scope>
    <source>
        <strain evidence="1 2">SORGH_AS_0335</strain>
    </source>
</reference>
<evidence type="ECO:0000313" key="1">
    <source>
        <dbReference type="EMBL" id="MDR6215053.1"/>
    </source>
</evidence>
<organism evidence="1 2">
    <name type="scientific">Paracidovorax wautersii</name>
    <dbReference type="NCBI Taxonomy" id="1177982"/>
    <lineage>
        <taxon>Bacteria</taxon>
        <taxon>Pseudomonadati</taxon>
        <taxon>Pseudomonadota</taxon>
        <taxon>Betaproteobacteria</taxon>
        <taxon>Burkholderiales</taxon>
        <taxon>Comamonadaceae</taxon>
        <taxon>Paracidovorax</taxon>
    </lineage>
</organism>
<evidence type="ECO:0000313" key="2">
    <source>
        <dbReference type="Proteomes" id="UP001267710"/>
    </source>
</evidence>
<dbReference type="PRINTS" id="PR00834">
    <property type="entry name" value="PROTEASES2C"/>
</dbReference>
<name>A0ABU1IF29_9BURK</name>
<dbReference type="RefSeq" id="WP_309829360.1">
    <property type="nucleotide sequence ID" value="NZ_JAVIZX010000001.1"/>
</dbReference>
<protein>
    <recommendedName>
        <fullName evidence="3">Trypsin-like peptidase domain-containing protein</fullName>
    </recommendedName>
</protein>
<sequence>MAQPDFSTHFSQARFIRALSFLEGTVVMKNLQEATERICELKGSLIALDALLPSLLEALPPATHDILVRSFEAHAEAARTVILNTPISDNVLAAFERDIARTRAVLAGTEPPQGNLHPRQAVEAILLTTTHIRTYVGTRLLTGASGFFFRRDDRLFLVTNRHVLSDEPSEHFPDRVEIELHTDASNLTQYATFSIPLYEHGLALWRQAADTGGAVDIATIEIQTSRLPEGAVLHAFDKSHLDPQDEDVAIGDNLIVVGFPLGFHDTVHHLAVARSASIASAYGVRFQQQGYFLTDARTHRGSSGAPVVRRRSTNQGRRSSLPTWQLLGVHSTRMDMRTRDLIKDESLGLNCAWYADVLMVLTQTK</sequence>
<evidence type="ECO:0008006" key="3">
    <source>
        <dbReference type="Google" id="ProtNLM"/>
    </source>
</evidence>
<accession>A0ABU1IF29</accession>
<dbReference type="InterPro" id="IPR001940">
    <property type="entry name" value="Peptidase_S1C"/>
</dbReference>
<dbReference type="EMBL" id="JAVIZX010000001">
    <property type="protein sequence ID" value="MDR6215053.1"/>
    <property type="molecule type" value="Genomic_DNA"/>
</dbReference>
<comment type="caution">
    <text evidence="1">The sequence shown here is derived from an EMBL/GenBank/DDBJ whole genome shotgun (WGS) entry which is preliminary data.</text>
</comment>